<evidence type="ECO:0000313" key="2">
    <source>
        <dbReference type="EMBL" id="MFD3225256.1"/>
    </source>
</evidence>
<dbReference type="OrthoDB" id="6506163at2"/>
<keyword evidence="4" id="KW-1185">Reference proteome</keyword>
<name>A0A0H3FH46_RAHSY</name>
<dbReference type="EMBL" id="JBHUCJ010000045">
    <property type="protein sequence ID" value="MFD3225256.1"/>
    <property type="molecule type" value="Genomic_DNA"/>
</dbReference>
<accession>A0A0H3FH46</accession>
<keyword evidence="1" id="KW-0614">Plasmid</keyword>
<geneLocation type="plasmid" evidence="1 3">
    <name>pRAHAQ01</name>
</geneLocation>
<dbReference type="RefSeq" id="WP_013577816.1">
    <property type="nucleotide sequence ID" value="NC_015062.1"/>
</dbReference>
<proteinExistence type="predicted"/>
<dbReference type="GeneID" id="95420676"/>
<dbReference type="HOGENOM" id="CLU_2900970_0_0_6"/>
<reference evidence="3" key="1">
    <citation type="submission" date="2011-01" db="EMBL/GenBank/DDBJ databases">
        <title>Complete sequence of plasmid1 of Rahnella sp. Y9602.</title>
        <authorList>
            <consortium name="US DOE Joint Genome Institute"/>
            <person name="Lucas S."/>
            <person name="Copeland A."/>
            <person name="Lapidus A."/>
            <person name="Cheng J.-F."/>
            <person name="Goodwin L."/>
            <person name="Pitluck S."/>
            <person name="Lu M."/>
            <person name="Detter J.C."/>
            <person name="Han C."/>
            <person name="Tapia R."/>
            <person name="Land M."/>
            <person name="Hauser L."/>
            <person name="Kyrpides N."/>
            <person name="Ivanova N."/>
            <person name="Ovchinnikova G."/>
            <person name="Pagani I."/>
            <person name="Sobecky P.A."/>
            <person name="Martinez R.J."/>
            <person name="Woyke T."/>
        </authorList>
    </citation>
    <scope>NUCLEOTIDE SEQUENCE [LARGE SCALE GENOMIC DNA]</scope>
    <source>
        <strain evidence="3">Y9602</strain>
        <plasmid evidence="3">pRAHAQ01</plasmid>
    </source>
</reference>
<reference evidence="1 3" key="2">
    <citation type="journal article" date="2012" name="J. Bacteriol.">
        <title>Complete Genome Sequence of Rahnella sp. Strain Y9602, a Gammaproteobacterium Isolate from Metal- and Radionuclide-Contaminated Soil.</title>
        <authorList>
            <person name="Martinez R.J."/>
            <person name="Bruce D."/>
            <person name="Detter C."/>
            <person name="Goodwin L.A."/>
            <person name="Han J."/>
            <person name="Han C.S."/>
            <person name="Held B."/>
            <person name="Land M.L."/>
            <person name="Mikhailova N."/>
            <person name="Nolan M."/>
            <person name="Pennacchio L."/>
            <person name="Pitluck S."/>
            <person name="Tapia R."/>
            <person name="Woyke T."/>
            <person name="Sobecky P.A."/>
        </authorList>
    </citation>
    <scope>NUCLEOTIDE SEQUENCE [LARGE SCALE GENOMIC DNA]</scope>
    <source>
        <strain evidence="1 3">Y9602</strain>
        <plasmid evidence="1 3">pRAHAQ01</plasmid>
    </source>
</reference>
<reference evidence="2 4" key="3">
    <citation type="submission" date="2024-09" db="EMBL/GenBank/DDBJ databases">
        <title>Genomes of Rahnella.</title>
        <authorList>
            <person name="Mnguni F.C."/>
            <person name="Shin G.Y."/>
            <person name="Coutinho T."/>
        </authorList>
    </citation>
    <scope>NUCLEOTIDE SEQUENCE [LARGE SCALE GENOMIC DNA]</scope>
    <source>
        <strain evidence="2 4">20WA0057</strain>
    </source>
</reference>
<dbReference type="eggNOG" id="ENOG5031S95">
    <property type="taxonomic scope" value="Bacteria"/>
</dbReference>
<gene>
    <name evidence="1" type="ordered locus">Rahaq_4553</name>
    <name evidence="2" type="ORF">ACFPK4_17095</name>
</gene>
<evidence type="ECO:0000313" key="1">
    <source>
        <dbReference type="EMBL" id="ADW76135.1"/>
    </source>
</evidence>
<protein>
    <submittedName>
        <fullName evidence="1">Uncharacterized protein</fullName>
    </submittedName>
</protein>
<dbReference type="EMBL" id="CP002506">
    <property type="protein sequence ID" value="ADW76135.1"/>
    <property type="molecule type" value="Genomic_DNA"/>
</dbReference>
<dbReference type="Proteomes" id="UP001598201">
    <property type="component" value="Unassembled WGS sequence"/>
</dbReference>
<organism evidence="1 3">
    <name type="scientific">Rahnella sp. (strain Y9602)</name>
    <dbReference type="NCBI Taxonomy" id="2703885"/>
    <lineage>
        <taxon>Bacteria</taxon>
        <taxon>Pseudomonadati</taxon>
        <taxon>Pseudomonadota</taxon>
        <taxon>Gammaproteobacteria</taxon>
        <taxon>Enterobacterales</taxon>
        <taxon>Yersiniaceae</taxon>
        <taxon>Rahnella</taxon>
    </lineage>
</organism>
<sequence length="62" mass="7136">MSITVHTAERRSLWQRITHRKVSYPPAERAQDTSRLLESFLATGCLYGIDVGNSDPAWFRRS</sequence>
<dbReference type="AlphaFoldDB" id="A0A0H3FH46"/>
<dbReference type="KEGG" id="rah:Rahaq_4553"/>
<evidence type="ECO:0000313" key="4">
    <source>
        <dbReference type="Proteomes" id="UP001598201"/>
    </source>
</evidence>
<evidence type="ECO:0000313" key="3">
    <source>
        <dbReference type="Proteomes" id="UP000007257"/>
    </source>
</evidence>
<dbReference type="Proteomes" id="UP000007257">
    <property type="component" value="Plasmid pRAHAQ01"/>
</dbReference>